<dbReference type="EMBL" id="BFEA01000033">
    <property type="protein sequence ID" value="GBG62885.1"/>
    <property type="molecule type" value="Genomic_DNA"/>
</dbReference>
<keyword evidence="1" id="KW-0863">Zinc-finger</keyword>
<feature type="region of interest" description="Disordered" evidence="2">
    <location>
        <begin position="142"/>
        <end position="184"/>
    </location>
</feature>
<proteinExistence type="predicted"/>
<dbReference type="Proteomes" id="UP000265515">
    <property type="component" value="Unassembled WGS sequence"/>
</dbReference>
<dbReference type="SMART" id="SM00343">
    <property type="entry name" value="ZnF_C2HC"/>
    <property type="match status" value="1"/>
</dbReference>
<feature type="domain" description="CCHC-type" evidence="3">
    <location>
        <begin position="10"/>
        <end position="24"/>
    </location>
</feature>
<feature type="compositionally biased region" description="Basic and acidic residues" evidence="2">
    <location>
        <begin position="326"/>
        <end position="335"/>
    </location>
</feature>
<dbReference type="AlphaFoldDB" id="A0A388JYN7"/>
<evidence type="ECO:0000256" key="2">
    <source>
        <dbReference type="SAM" id="MobiDB-lite"/>
    </source>
</evidence>
<organism evidence="4 5">
    <name type="scientific">Chara braunii</name>
    <name type="common">Braun's stonewort</name>
    <dbReference type="NCBI Taxonomy" id="69332"/>
    <lineage>
        <taxon>Eukaryota</taxon>
        <taxon>Viridiplantae</taxon>
        <taxon>Streptophyta</taxon>
        <taxon>Charophyceae</taxon>
        <taxon>Charales</taxon>
        <taxon>Characeae</taxon>
        <taxon>Chara</taxon>
    </lineage>
</organism>
<evidence type="ECO:0000313" key="5">
    <source>
        <dbReference type="Proteomes" id="UP000265515"/>
    </source>
</evidence>
<sequence length="419" mass="48002">MAASIPSRSCYNCGSPHHFMRECPHRGVAPWPPATGANAITTGPPVATPPVPTYQSTTNYPVNYQNQPRTGFWKTNQERLDKCYAKIIADEEHATKKKEEEERLNKLKEEEERKKEWKEEREKFEAEMVARLEKHMESICGTKGKAEAAGGDKMNEELSQLRKENENLHSRLAGEGPSSGEDKLASLQRELMELKRQVSDKRCGDDEVFALENGIRHVERKAIDEAVMWKNEALRPGNKRGSVAVSTPDVSFRGTPKPRWRDNIREADKWKEEYRKLQEMHRIANLEADMLKERRAKAEMELKMLQEKMSELQADGDEPDLQGTNLKERMDEAARRSIRKGKKATPNRETQKGSEPAVNRRFAFIEEQRKQLGAYKKSRLEPLCKEAGIRITTVKPVIEELAEYRANQAFGKSKDARGE</sequence>
<gene>
    <name evidence="4" type="ORF">CBR_g34257</name>
</gene>
<feature type="compositionally biased region" description="Basic residues" evidence="2">
    <location>
        <begin position="336"/>
        <end position="345"/>
    </location>
</feature>
<evidence type="ECO:0000313" key="4">
    <source>
        <dbReference type="EMBL" id="GBG62885.1"/>
    </source>
</evidence>
<feature type="region of interest" description="Disordered" evidence="2">
    <location>
        <begin position="34"/>
        <end position="60"/>
    </location>
</feature>
<dbReference type="InterPro" id="IPR001878">
    <property type="entry name" value="Znf_CCHC"/>
</dbReference>
<protein>
    <recommendedName>
        <fullName evidence="3">CCHC-type domain-containing protein</fullName>
    </recommendedName>
</protein>
<dbReference type="GO" id="GO:0003676">
    <property type="term" value="F:nucleic acid binding"/>
    <property type="evidence" value="ECO:0007669"/>
    <property type="project" value="InterPro"/>
</dbReference>
<name>A0A388JYN7_CHABU</name>
<evidence type="ECO:0000259" key="3">
    <source>
        <dbReference type="PROSITE" id="PS50158"/>
    </source>
</evidence>
<accession>A0A388JYN7</accession>
<keyword evidence="1" id="KW-0862">Zinc</keyword>
<feature type="region of interest" description="Disordered" evidence="2">
    <location>
        <begin position="237"/>
        <end position="260"/>
    </location>
</feature>
<evidence type="ECO:0000256" key="1">
    <source>
        <dbReference type="PROSITE-ProRule" id="PRU00047"/>
    </source>
</evidence>
<feature type="compositionally biased region" description="Basic and acidic residues" evidence="2">
    <location>
        <begin position="153"/>
        <end position="169"/>
    </location>
</feature>
<feature type="region of interest" description="Disordered" evidence="2">
    <location>
        <begin position="311"/>
        <end position="361"/>
    </location>
</feature>
<dbReference type="Gene3D" id="4.10.60.10">
    <property type="entry name" value="Zinc finger, CCHC-type"/>
    <property type="match status" value="1"/>
</dbReference>
<dbReference type="Pfam" id="PF00098">
    <property type="entry name" value="zf-CCHC"/>
    <property type="match status" value="1"/>
</dbReference>
<keyword evidence="1" id="KW-0479">Metal-binding</keyword>
<dbReference type="PROSITE" id="PS50158">
    <property type="entry name" value="ZF_CCHC"/>
    <property type="match status" value="1"/>
</dbReference>
<reference evidence="4 5" key="1">
    <citation type="journal article" date="2018" name="Cell">
        <title>The Chara Genome: Secondary Complexity and Implications for Plant Terrestrialization.</title>
        <authorList>
            <person name="Nishiyama T."/>
            <person name="Sakayama H."/>
            <person name="Vries J.D."/>
            <person name="Buschmann H."/>
            <person name="Saint-Marcoux D."/>
            <person name="Ullrich K.K."/>
            <person name="Haas F.B."/>
            <person name="Vanderstraeten L."/>
            <person name="Becker D."/>
            <person name="Lang D."/>
            <person name="Vosolsobe S."/>
            <person name="Rombauts S."/>
            <person name="Wilhelmsson P.K.I."/>
            <person name="Janitza P."/>
            <person name="Kern R."/>
            <person name="Heyl A."/>
            <person name="Rumpler F."/>
            <person name="Villalobos L.I.A.C."/>
            <person name="Clay J.M."/>
            <person name="Skokan R."/>
            <person name="Toyoda A."/>
            <person name="Suzuki Y."/>
            <person name="Kagoshima H."/>
            <person name="Schijlen E."/>
            <person name="Tajeshwar N."/>
            <person name="Catarino B."/>
            <person name="Hetherington A.J."/>
            <person name="Saltykova A."/>
            <person name="Bonnot C."/>
            <person name="Breuninger H."/>
            <person name="Symeonidi A."/>
            <person name="Radhakrishnan G.V."/>
            <person name="Van Nieuwerburgh F."/>
            <person name="Deforce D."/>
            <person name="Chang C."/>
            <person name="Karol K.G."/>
            <person name="Hedrich R."/>
            <person name="Ulvskov P."/>
            <person name="Glockner G."/>
            <person name="Delwiche C.F."/>
            <person name="Petrasek J."/>
            <person name="Van de Peer Y."/>
            <person name="Friml J."/>
            <person name="Beilby M."/>
            <person name="Dolan L."/>
            <person name="Kohara Y."/>
            <person name="Sugano S."/>
            <person name="Fujiyama A."/>
            <person name="Delaux P.-M."/>
            <person name="Quint M."/>
            <person name="TheiBen G."/>
            <person name="Hagemann M."/>
            <person name="Harholt J."/>
            <person name="Dunand C."/>
            <person name="Zachgo S."/>
            <person name="Langdale J."/>
            <person name="Maumus F."/>
            <person name="Straeten D.V.D."/>
            <person name="Gould S.B."/>
            <person name="Rensing S.A."/>
        </authorList>
    </citation>
    <scope>NUCLEOTIDE SEQUENCE [LARGE SCALE GENOMIC DNA]</scope>
    <source>
        <strain evidence="4 5">S276</strain>
    </source>
</reference>
<keyword evidence="5" id="KW-1185">Reference proteome</keyword>
<dbReference type="Gramene" id="GBG62885">
    <property type="protein sequence ID" value="GBG62885"/>
    <property type="gene ID" value="CBR_g34257"/>
</dbReference>
<dbReference type="GO" id="GO:0008270">
    <property type="term" value="F:zinc ion binding"/>
    <property type="evidence" value="ECO:0007669"/>
    <property type="project" value="UniProtKB-KW"/>
</dbReference>
<comment type="caution">
    <text evidence="4">The sequence shown here is derived from an EMBL/GenBank/DDBJ whole genome shotgun (WGS) entry which is preliminary data.</text>
</comment>